<keyword evidence="4 15" id="KW-1003">Cell membrane</keyword>
<dbReference type="SFLD" id="SFLDF00027">
    <property type="entry name" value="p-type_atpase"/>
    <property type="match status" value="1"/>
</dbReference>
<evidence type="ECO:0000256" key="13">
    <source>
        <dbReference type="ARBA" id="ARBA00023065"/>
    </source>
</evidence>
<keyword evidence="8 15" id="KW-0547">Nucleotide-binding</keyword>
<dbReference type="Pfam" id="PF00403">
    <property type="entry name" value="HMA"/>
    <property type="match status" value="1"/>
</dbReference>
<proteinExistence type="inferred from homology"/>
<evidence type="ECO:0000256" key="9">
    <source>
        <dbReference type="ARBA" id="ARBA00022840"/>
    </source>
</evidence>
<evidence type="ECO:0000256" key="10">
    <source>
        <dbReference type="ARBA" id="ARBA00022842"/>
    </source>
</evidence>
<organism evidence="17 18">
    <name type="scientific">Trichlorobacter ammonificans</name>
    <dbReference type="NCBI Taxonomy" id="2916410"/>
    <lineage>
        <taxon>Bacteria</taxon>
        <taxon>Pseudomonadati</taxon>
        <taxon>Thermodesulfobacteriota</taxon>
        <taxon>Desulfuromonadia</taxon>
        <taxon>Geobacterales</taxon>
        <taxon>Geobacteraceae</taxon>
        <taxon>Trichlorobacter</taxon>
    </lineage>
</organism>
<dbReference type="InterPro" id="IPR059000">
    <property type="entry name" value="ATPase_P-type_domA"/>
</dbReference>
<comment type="similarity">
    <text evidence="2 15">Belongs to the cation transport ATPase (P-type) (TC 3.A.3) family. Type IB subfamily.</text>
</comment>
<evidence type="ECO:0000256" key="8">
    <source>
        <dbReference type="ARBA" id="ARBA00022741"/>
    </source>
</evidence>
<dbReference type="InterPro" id="IPR006121">
    <property type="entry name" value="HMA_dom"/>
</dbReference>
<dbReference type="InterPro" id="IPR027256">
    <property type="entry name" value="P-typ_ATPase_IB"/>
</dbReference>
<keyword evidence="3" id="KW-0813">Transport</keyword>
<dbReference type="Pfam" id="PF12156">
    <property type="entry name" value="ATPase-cat_bd"/>
    <property type="match status" value="1"/>
</dbReference>
<dbReference type="PRINTS" id="PR00120">
    <property type="entry name" value="HATPASE"/>
</dbReference>
<evidence type="ECO:0000256" key="14">
    <source>
        <dbReference type="ARBA" id="ARBA00023136"/>
    </source>
</evidence>
<dbReference type="NCBIfam" id="TIGR01494">
    <property type="entry name" value="ATPase_P-type"/>
    <property type="match status" value="1"/>
</dbReference>
<keyword evidence="18" id="KW-1185">Reference proteome</keyword>
<dbReference type="SUPFAM" id="SSF81653">
    <property type="entry name" value="Calcium ATPase, transduction domain A"/>
    <property type="match status" value="1"/>
</dbReference>
<evidence type="ECO:0000313" key="18">
    <source>
        <dbReference type="Proteomes" id="UP001295463"/>
    </source>
</evidence>
<name>A0ABN8HLD0_9BACT</name>
<keyword evidence="5" id="KW-0597">Phosphoprotein</keyword>
<dbReference type="InterPro" id="IPR001757">
    <property type="entry name" value="P_typ_ATPase"/>
</dbReference>
<dbReference type="Gene3D" id="3.40.1110.10">
    <property type="entry name" value="Calcium-transporting ATPase, cytoplasmic domain N"/>
    <property type="match status" value="1"/>
</dbReference>
<dbReference type="InterPro" id="IPR021993">
    <property type="entry name" value="ATPase-cat-bd"/>
</dbReference>
<reference evidence="17 18" key="1">
    <citation type="submission" date="2022-03" db="EMBL/GenBank/DDBJ databases">
        <authorList>
            <person name="Koch H."/>
        </authorList>
    </citation>
    <scope>NUCLEOTIDE SEQUENCE [LARGE SCALE GENOMIC DNA]</scope>
    <source>
        <strain evidence="17 18">G1</strain>
    </source>
</reference>
<dbReference type="EMBL" id="OW150024">
    <property type="protein sequence ID" value="CAH2031750.1"/>
    <property type="molecule type" value="Genomic_DNA"/>
</dbReference>
<dbReference type="Pfam" id="PF00702">
    <property type="entry name" value="Hydrolase"/>
    <property type="match status" value="1"/>
</dbReference>
<accession>A0ABN8HLD0</accession>
<dbReference type="InterPro" id="IPR018303">
    <property type="entry name" value="ATPase_P-typ_P_site"/>
</dbReference>
<feature type="transmembrane region" description="Helical" evidence="15">
    <location>
        <begin position="759"/>
        <end position="775"/>
    </location>
</feature>
<dbReference type="InterPro" id="IPR044492">
    <property type="entry name" value="P_typ_ATPase_HD_dom"/>
</dbReference>
<evidence type="ECO:0000256" key="11">
    <source>
        <dbReference type="ARBA" id="ARBA00022967"/>
    </source>
</evidence>
<dbReference type="Gene3D" id="2.70.150.10">
    <property type="entry name" value="Calcium-transporting ATPase, cytoplasmic transduction domain A"/>
    <property type="match status" value="1"/>
</dbReference>
<dbReference type="CDD" id="cd00371">
    <property type="entry name" value="HMA"/>
    <property type="match status" value="1"/>
</dbReference>
<keyword evidence="12 15" id="KW-1133">Transmembrane helix</keyword>
<keyword evidence="13" id="KW-0406">Ion transport</keyword>
<protein>
    <submittedName>
        <fullName evidence="17">Copper-translocating P-type ATPase</fullName>
    </submittedName>
</protein>
<feature type="transmembrane region" description="Helical" evidence="15">
    <location>
        <begin position="245"/>
        <end position="263"/>
    </location>
</feature>
<evidence type="ECO:0000256" key="5">
    <source>
        <dbReference type="ARBA" id="ARBA00022553"/>
    </source>
</evidence>
<dbReference type="SFLD" id="SFLDG00002">
    <property type="entry name" value="C1.7:_P-type_atpase_like"/>
    <property type="match status" value="1"/>
</dbReference>
<keyword evidence="14 15" id="KW-0472">Membrane</keyword>
<evidence type="ECO:0000256" key="15">
    <source>
        <dbReference type="RuleBase" id="RU362081"/>
    </source>
</evidence>
<dbReference type="InterPro" id="IPR023214">
    <property type="entry name" value="HAD_sf"/>
</dbReference>
<keyword evidence="7 15" id="KW-0479">Metal-binding</keyword>
<dbReference type="SFLD" id="SFLDS00003">
    <property type="entry name" value="Haloacid_Dehalogenase"/>
    <property type="match status" value="1"/>
</dbReference>
<dbReference type="SUPFAM" id="SSF56784">
    <property type="entry name" value="HAD-like"/>
    <property type="match status" value="1"/>
</dbReference>
<evidence type="ECO:0000256" key="12">
    <source>
        <dbReference type="ARBA" id="ARBA00022989"/>
    </source>
</evidence>
<dbReference type="Proteomes" id="UP001295463">
    <property type="component" value="Chromosome"/>
</dbReference>
<comment type="subcellular location">
    <subcellularLocation>
        <location evidence="1">Cell membrane</location>
        <topology evidence="1">Multi-pass membrane protein</topology>
    </subcellularLocation>
</comment>
<dbReference type="InterPro" id="IPR008250">
    <property type="entry name" value="ATPase_P-typ_transduc_dom_A_sf"/>
</dbReference>
<dbReference type="PROSITE" id="PS50846">
    <property type="entry name" value="HMA_2"/>
    <property type="match status" value="1"/>
</dbReference>
<feature type="transmembrane region" description="Helical" evidence="15">
    <location>
        <begin position="172"/>
        <end position="197"/>
    </location>
</feature>
<dbReference type="PRINTS" id="PR00119">
    <property type="entry name" value="CATATPASE"/>
</dbReference>
<evidence type="ECO:0000256" key="2">
    <source>
        <dbReference type="ARBA" id="ARBA00006024"/>
    </source>
</evidence>
<evidence type="ECO:0000256" key="1">
    <source>
        <dbReference type="ARBA" id="ARBA00004651"/>
    </source>
</evidence>
<feature type="domain" description="HMA" evidence="16">
    <location>
        <begin position="88"/>
        <end position="154"/>
    </location>
</feature>
<dbReference type="Gene3D" id="3.30.70.100">
    <property type="match status" value="1"/>
</dbReference>
<dbReference type="InterPro" id="IPR036412">
    <property type="entry name" value="HAD-like_sf"/>
</dbReference>
<dbReference type="PANTHER" id="PTHR43520:SF5">
    <property type="entry name" value="CATION-TRANSPORTING P-TYPE ATPASE-RELATED"/>
    <property type="match status" value="1"/>
</dbReference>
<feature type="transmembrane region" description="Helical" evidence="15">
    <location>
        <begin position="269"/>
        <end position="286"/>
    </location>
</feature>
<evidence type="ECO:0000313" key="17">
    <source>
        <dbReference type="EMBL" id="CAH2031750.1"/>
    </source>
</evidence>
<gene>
    <name evidence="17" type="ORF">GEAMG1_1915</name>
</gene>
<dbReference type="InterPro" id="IPR036163">
    <property type="entry name" value="HMA_dom_sf"/>
</dbReference>
<sequence length="807" mass="85953">MTVSPDLCYHCGAAIPPGVVVEEQRGAERLRFCCKGCWGAYLLISGAGLDAFYRRRDWREPGVSSDAFDDTFDDDRLAPCVRRSGSLASLDLIIDGIRCAACVWLNEKFIAQQEGVTGVRVNYATSRAHVSFDPDRITPAELCRRISWLGYHPRPYSRSAAEESAAREQRDLLIRFGTAFFLTMQLMAYSFALYAGYLQGIGPEIKQVLQLFSLLVTTPVIFYAGWPFLAGAWRGLKNGAPTMDLLIVIGALSSFCYSIHASLSGGEVYYETAAMIVTLILAGRLMETHAKRRACSGTERLLQLIAGRAVRLVGHRQEAVELSDIRVGDLLLVGAGERFPVDGRLLEGSADVDESPATGEAVPVPKQPGDGLIAGSINLTGTVRMICERPATESFVARVARLVEEAQSRRAPIQGLADRIAALFVPVVLILGLATFAWYYLHLGTPFAPALMTSLAVLLIACPCALGLATPTAIVAGTGAAAARGVIFKGGDILEHLSRIDTVLFDKTGTVTCGTHRVEEIRPADGLTAQELLSLAAAVESGTRHPAGIAITLQARESGLPSLQATELRTVAGGGVTGNVDGRPVTVGSARFLQECGVTGLPDLPLPSPGGTVVLAGRDSRYVGCILLSDRLRPEAPGVVHYFRRQRVSGLLLSGDRQETVDFTTSALGLADGMGELSPADKTAIVEQRRRAGHTVLMVGDGINDAPALAAADVGCAIAGGTDIAIETSDLVLARPDLQRLVTAHRIARRTMAVIRQNLGWAFCYNLVGIPLAMNGTLTPIYAAAAMALSSLCVVGNSVRLTVNRHG</sequence>
<dbReference type="PANTHER" id="PTHR43520">
    <property type="entry name" value="ATP7, ISOFORM B"/>
    <property type="match status" value="1"/>
</dbReference>
<feature type="transmembrane region" description="Helical" evidence="15">
    <location>
        <begin position="447"/>
        <end position="469"/>
    </location>
</feature>
<keyword evidence="10" id="KW-0460">Magnesium</keyword>
<evidence type="ECO:0000259" key="16">
    <source>
        <dbReference type="PROSITE" id="PS50846"/>
    </source>
</evidence>
<feature type="transmembrane region" description="Helical" evidence="15">
    <location>
        <begin position="209"/>
        <end position="233"/>
    </location>
</feature>
<dbReference type="SUPFAM" id="SSF81665">
    <property type="entry name" value="Calcium ATPase, transmembrane domain M"/>
    <property type="match status" value="1"/>
</dbReference>
<keyword evidence="9 15" id="KW-0067">ATP-binding</keyword>
<dbReference type="Gene3D" id="3.40.50.1000">
    <property type="entry name" value="HAD superfamily/HAD-like"/>
    <property type="match status" value="1"/>
</dbReference>
<evidence type="ECO:0000256" key="3">
    <source>
        <dbReference type="ARBA" id="ARBA00022448"/>
    </source>
</evidence>
<dbReference type="InterPro" id="IPR023298">
    <property type="entry name" value="ATPase_P-typ_TM_dom_sf"/>
</dbReference>
<feature type="transmembrane region" description="Helical" evidence="15">
    <location>
        <begin position="420"/>
        <end position="441"/>
    </location>
</feature>
<dbReference type="NCBIfam" id="TIGR01525">
    <property type="entry name" value="ATPase-IB_hvy"/>
    <property type="match status" value="1"/>
</dbReference>
<dbReference type="PROSITE" id="PS00154">
    <property type="entry name" value="ATPASE_E1_E2"/>
    <property type="match status" value="1"/>
</dbReference>
<dbReference type="RefSeq" id="WP_305732549.1">
    <property type="nucleotide sequence ID" value="NZ_OW150024.1"/>
</dbReference>
<dbReference type="Pfam" id="PF00122">
    <property type="entry name" value="E1-E2_ATPase"/>
    <property type="match status" value="1"/>
</dbReference>
<keyword evidence="11" id="KW-1278">Translocase</keyword>
<dbReference type="SUPFAM" id="SSF55008">
    <property type="entry name" value="HMA, heavy metal-associated domain"/>
    <property type="match status" value="1"/>
</dbReference>
<evidence type="ECO:0000256" key="6">
    <source>
        <dbReference type="ARBA" id="ARBA00022692"/>
    </source>
</evidence>
<dbReference type="NCBIfam" id="TIGR01511">
    <property type="entry name" value="ATPase-IB1_Cu"/>
    <property type="match status" value="1"/>
</dbReference>
<evidence type="ECO:0000256" key="4">
    <source>
        <dbReference type="ARBA" id="ARBA00022475"/>
    </source>
</evidence>
<dbReference type="InterPro" id="IPR023299">
    <property type="entry name" value="ATPase_P-typ_cyto_dom_N"/>
</dbReference>
<evidence type="ECO:0000256" key="7">
    <source>
        <dbReference type="ARBA" id="ARBA00022723"/>
    </source>
</evidence>
<keyword evidence="6 15" id="KW-0812">Transmembrane</keyword>